<evidence type="ECO:0000313" key="3">
    <source>
        <dbReference type="Proteomes" id="UP001500359"/>
    </source>
</evidence>
<feature type="transmembrane region" description="Helical" evidence="1">
    <location>
        <begin position="122"/>
        <end position="139"/>
    </location>
</feature>
<gene>
    <name evidence="2" type="ORF">GCM10009114_31660</name>
</gene>
<organism evidence="2 3">
    <name type="scientific">Aliiglaciecola litoralis</name>
    <dbReference type="NCBI Taxonomy" id="582857"/>
    <lineage>
        <taxon>Bacteria</taxon>
        <taxon>Pseudomonadati</taxon>
        <taxon>Pseudomonadota</taxon>
        <taxon>Gammaproteobacteria</taxon>
        <taxon>Alteromonadales</taxon>
        <taxon>Alteromonadaceae</taxon>
        <taxon>Aliiglaciecola</taxon>
    </lineage>
</organism>
<evidence type="ECO:0000256" key="1">
    <source>
        <dbReference type="SAM" id="Phobius"/>
    </source>
</evidence>
<protein>
    <submittedName>
        <fullName evidence="2">Uncharacterized protein</fullName>
    </submittedName>
</protein>
<proteinExistence type="predicted"/>
<keyword evidence="1" id="KW-0472">Membrane</keyword>
<feature type="transmembrane region" description="Helical" evidence="1">
    <location>
        <begin position="54"/>
        <end position="79"/>
    </location>
</feature>
<dbReference type="RefSeq" id="WP_343861718.1">
    <property type="nucleotide sequence ID" value="NZ_BAAAFD010000010.1"/>
</dbReference>
<sequence>MQSKVRIVIDFLAAVISCYVLACLFHSQFVLHELTKLGVEIDLMTRLNMSFEDIIGLLSTYGSAIAVALLIAFVSVKLLSKVLSKRWQSMYPIAGALAILVTLLTMHPILEITLIAGARTPLGVAMQGLAGLFGGWVFLHQRRNAAK</sequence>
<keyword evidence="1" id="KW-1133">Transmembrane helix</keyword>
<name>A0ABN1LRD9_9ALTE</name>
<keyword evidence="1" id="KW-0812">Transmembrane</keyword>
<feature type="transmembrane region" description="Helical" evidence="1">
    <location>
        <begin position="91"/>
        <end position="110"/>
    </location>
</feature>
<dbReference type="Proteomes" id="UP001500359">
    <property type="component" value="Unassembled WGS sequence"/>
</dbReference>
<accession>A0ABN1LRD9</accession>
<dbReference type="EMBL" id="BAAAFD010000010">
    <property type="protein sequence ID" value="GAA0859173.1"/>
    <property type="molecule type" value="Genomic_DNA"/>
</dbReference>
<reference evidence="2 3" key="1">
    <citation type="journal article" date="2019" name="Int. J. Syst. Evol. Microbiol.">
        <title>The Global Catalogue of Microorganisms (GCM) 10K type strain sequencing project: providing services to taxonomists for standard genome sequencing and annotation.</title>
        <authorList>
            <consortium name="The Broad Institute Genomics Platform"/>
            <consortium name="The Broad Institute Genome Sequencing Center for Infectious Disease"/>
            <person name="Wu L."/>
            <person name="Ma J."/>
        </authorList>
    </citation>
    <scope>NUCLEOTIDE SEQUENCE [LARGE SCALE GENOMIC DNA]</scope>
    <source>
        <strain evidence="2 3">JCM 15896</strain>
    </source>
</reference>
<feature type="transmembrane region" description="Helical" evidence="1">
    <location>
        <begin position="7"/>
        <end position="27"/>
    </location>
</feature>
<keyword evidence="3" id="KW-1185">Reference proteome</keyword>
<comment type="caution">
    <text evidence="2">The sequence shown here is derived from an EMBL/GenBank/DDBJ whole genome shotgun (WGS) entry which is preliminary data.</text>
</comment>
<evidence type="ECO:0000313" key="2">
    <source>
        <dbReference type="EMBL" id="GAA0859173.1"/>
    </source>
</evidence>